<dbReference type="Proteomes" id="UP000028981">
    <property type="component" value="Unassembled WGS sequence"/>
</dbReference>
<dbReference type="AlphaFoldDB" id="A0A087M0E1"/>
<dbReference type="InterPro" id="IPR001509">
    <property type="entry name" value="Epimerase_deHydtase"/>
</dbReference>
<keyword evidence="3" id="KW-1185">Reference proteome</keyword>
<organism evidence="2 3">
    <name type="scientific">Devosia riboflavina</name>
    <dbReference type="NCBI Taxonomy" id="46914"/>
    <lineage>
        <taxon>Bacteria</taxon>
        <taxon>Pseudomonadati</taxon>
        <taxon>Pseudomonadota</taxon>
        <taxon>Alphaproteobacteria</taxon>
        <taxon>Hyphomicrobiales</taxon>
        <taxon>Devosiaceae</taxon>
        <taxon>Devosia</taxon>
    </lineage>
</organism>
<dbReference type="Pfam" id="PF01370">
    <property type="entry name" value="Epimerase"/>
    <property type="match status" value="1"/>
</dbReference>
<sequence length="332" mass="34669">MDRFSPKLVTVFGGSGFVGTHLAQVLARAGYRVRLAVRRPDLAGDAKMLGGVGQIVPIQANIRNEASVQRAVAGADVVINLVGLGYESGKQTFAAVNVEGAATVARAAKASGALALVHLSALGADVAAEVSEYAASKLAGEEAVLAAYPQAVILRPSLMFGHGDGFFNKMGSLARGLPVMPVISGASRFQPVHVGDVAEAIVAAAEGKVKTGKIYELGGPTIETQKDLLARVLRETGRKRPLVALPSGIAKLFALPFAILPVAPLVTADQIELLGVDNVVSDAAIKDKRTLAAFGLTPTSMDTILPQYLWRFSKHGQFDRPKTGDVSLANSR</sequence>
<dbReference type="PANTHER" id="PTHR12126">
    <property type="entry name" value="NADH-UBIQUINONE OXIDOREDUCTASE 39 KDA SUBUNIT-RELATED"/>
    <property type="match status" value="1"/>
</dbReference>
<dbReference type="SUPFAM" id="SSF51735">
    <property type="entry name" value="NAD(P)-binding Rossmann-fold domains"/>
    <property type="match status" value="1"/>
</dbReference>
<name>A0A087M0E1_9HYPH</name>
<protein>
    <submittedName>
        <fullName evidence="2">3-beta hydroxysteroid dehydrogenase</fullName>
    </submittedName>
</protein>
<dbReference type="FunFam" id="3.40.50.720:FF:000702">
    <property type="entry name" value="NADH dehydrogenase (Ubiquinone)"/>
    <property type="match status" value="1"/>
</dbReference>
<proteinExistence type="predicted"/>
<feature type="domain" description="NAD-dependent epimerase/dehydratase" evidence="1">
    <location>
        <begin position="9"/>
        <end position="218"/>
    </location>
</feature>
<dbReference type="PANTHER" id="PTHR12126:SF11">
    <property type="entry name" value="NADH DEHYDROGENASE [UBIQUINONE] 1 ALPHA SUBCOMPLEX SUBUNIT 9, MITOCHONDRIAL"/>
    <property type="match status" value="1"/>
</dbReference>
<comment type="caution">
    <text evidence="2">The sequence shown here is derived from an EMBL/GenBank/DDBJ whole genome shotgun (WGS) entry which is preliminary data.</text>
</comment>
<evidence type="ECO:0000313" key="3">
    <source>
        <dbReference type="Proteomes" id="UP000028981"/>
    </source>
</evidence>
<dbReference type="OrthoDB" id="9776313at2"/>
<dbReference type="InterPro" id="IPR051207">
    <property type="entry name" value="ComplexI_NDUFA9_subunit"/>
</dbReference>
<evidence type="ECO:0000259" key="1">
    <source>
        <dbReference type="Pfam" id="PF01370"/>
    </source>
</evidence>
<dbReference type="Gene3D" id="3.40.50.720">
    <property type="entry name" value="NAD(P)-binding Rossmann-like Domain"/>
    <property type="match status" value="1"/>
</dbReference>
<dbReference type="InterPro" id="IPR036291">
    <property type="entry name" value="NAD(P)-bd_dom_sf"/>
</dbReference>
<dbReference type="GO" id="GO:0044877">
    <property type="term" value="F:protein-containing complex binding"/>
    <property type="evidence" value="ECO:0007669"/>
    <property type="project" value="TreeGrafter"/>
</dbReference>
<evidence type="ECO:0000313" key="2">
    <source>
        <dbReference type="EMBL" id="KFL30344.1"/>
    </source>
</evidence>
<dbReference type="RefSeq" id="WP_035084428.1">
    <property type="nucleotide sequence ID" value="NZ_JQGC01000014.1"/>
</dbReference>
<accession>A0A087M0E1</accession>
<gene>
    <name evidence="2" type="ORF">JP75_15465</name>
</gene>
<dbReference type="CDD" id="cd05271">
    <property type="entry name" value="NDUFA9_like_SDR_a"/>
    <property type="match status" value="1"/>
</dbReference>
<dbReference type="EMBL" id="JQGC01000014">
    <property type="protein sequence ID" value="KFL30344.1"/>
    <property type="molecule type" value="Genomic_DNA"/>
</dbReference>
<reference evidence="2 3" key="1">
    <citation type="submission" date="2014-08" db="EMBL/GenBank/DDBJ databases">
        <authorList>
            <person name="Hassan Y.I."/>
            <person name="Lepp D."/>
            <person name="Zhou T."/>
        </authorList>
    </citation>
    <scope>NUCLEOTIDE SEQUENCE [LARGE SCALE GENOMIC DNA]</scope>
    <source>
        <strain evidence="2 3">IFO13584</strain>
    </source>
</reference>
<dbReference type="STRING" id="46914.JP75_15465"/>